<dbReference type="EMBL" id="BAFO02000032">
    <property type="protein sequence ID" value="GAD86541.1"/>
    <property type="molecule type" value="Genomic_DNA"/>
</dbReference>
<feature type="compositionally biased region" description="Basic and acidic residues" evidence="1">
    <location>
        <begin position="47"/>
        <end position="57"/>
    </location>
</feature>
<dbReference type="Proteomes" id="UP000017048">
    <property type="component" value="Unassembled WGS sequence"/>
</dbReference>
<protein>
    <submittedName>
        <fullName evidence="2">Uncharacterized protein</fullName>
    </submittedName>
</protein>
<reference evidence="2 3" key="1">
    <citation type="journal article" date="2014" name="BMC Genomics">
        <title>Genome based analysis of type-I polyketide synthase and nonribosomal peptide synthetase gene clusters in seven strains of five representative Nocardia species.</title>
        <authorList>
            <person name="Komaki H."/>
            <person name="Ichikawa N."/>
            <person name="Hosoyama A."/>
            <person name="Takahashi-Nakaguchi A."/>
            <person name="Matsuzawa T."/>
            <person name="Suzuki K."/>
            <person name="Fujita N."/>
            <person name="Gonoi T."/>
        </authorList>
    </citation>
    <scope>NUCLEOTIDE SEQUENCE [LARGE SCALE GENOMIC DNA]</scope>
    <source>
        <strain evidence="2 3">NBRC 15531</strain>
    </source>
</reference>
<name>U5EJG7_NOCAS</name>
<sequence>MTTDNARLALHSAPPPGIEPAWCRFLGGGRIHPEAQQHQEGTVTSSERTRPLPERTPKPLQPQPLEVAPPEIIRRLLVALEVWEPQWRAS</sequence>
<evidence type="ECO:0000256" key="1">
    <source>
        <dbReference type="SAM" id="MobiDB-lite"/>
    </source>
</evidence>
<accession>U5EJG7</accession>
<feature type="region of interest" description="Disordered" evidence="1">
    <location>
        <begin position="29"/>
        <end position="66"/>
    </location>
</feature>
<dbReference type="AlphaFoldDB" id="U5EJG7"/>
<keyword evidence="3" id="KW-1185">Reference proteome</keyword>
<comment type="caution">
    <text evidence="2">The sequence shown here is derived from an EMBL/GenBank/DDBJ whole genome shotgun (WGS) entry which is preliminary data.</text>
</comment>
<evidence type="ECO:0000313" key="3">
    <source>
        <dbReference type="Proteomes" id="UP000017048"/>
    </source>
</evidence>
<organism evidence="2 3">
    <name type="scientific">Nocardia asteroides NBRC 15531</name>
    <dbReference type="NCBI Taxonomy" id="1110697"/>
    <lineage>
        <taxon>Bacteria</taxon>
        <taxon>Bacillati</taxon>
        <taxon>Actinomycetota</taxon>
        <taxon>Actinomycetes</taxon>
        <taxon>Mycobacteriales</taxon>
        <taxon>Nocardiaceae</taxon>
        <taxon>Nocardia</taxon>
    </lineage>
</organism>
<gene>
    <name evidence="2" type="ORF">NCAST_32_10280</name>
</gene>
<evidence type="ECO:0000313" key="2">
    <source>
        <dbReference type="EMBL" id="GAD86541.1"/>
    </source>
</evidence>
<proteinExistence type="predicted"/>